<protein>
    <recommendedName>
        <fullName evidence="3">RRM domain-containing protein</fullName>
    </recommendedName>
</protein>
<feature type="region of interest" description="Disordered" evidence="2">
    <location>
        <begin position="438"/>
        <end position="465"/>
    </location>
</feature>
<reference evidence="4" key="1">
    <citation type="submission" date="2020-11" db="EMBL/GenBank/DDBJ databases">
        <authorList>
            <consortium name="DOE Joint Genome Institute"/>
            <person name="Ahrendt S."/>
            <person name="Riley R."/>
            <person name="Andreopoulos W."/>
            <person name="LaButti K."/>
            <person name="Pangilinan J."/>
            <person name="Ruiz-duenas F.J."/>
            <person name="Barrasa J.M."/>
            <person name="Sanchez-Garcia M."/>
            <person name="Camarero S."/>
            <person name="Miyauchi S."/>
            <person name="Serrano A."/>
            <person name="Linde D."/>
            <person name="Babiker R."/>
            <person name="Drula E."/>
            <person name="Ayuso-Fernandez I."/>
            <person name="Pacheco R."/>
            <person name="Padilla G."/>
            <person name="Ferreira P."/>
            <person name="Barriuso J."/>
            <person name="Kellner H."/>
            <person name="Castanera R."/>
            <person name="Alfaro M."/>
            <person name="Ramirez L."/>
            <person name="Pisabarro A.G."/>
            <person name="Kuo A."/>
            <person name="Tritt A."/>
            <person name="Lipzen A."/>
            <person name="He G."/>
            <person name="Yan M."/>
            <person name="Ng V."/>
            <person name="Cullen D."/>
            <person name="Martin F."/>
            <person name="Rosso M.-N."/>
            <person name="Henrissat B."/>
            <person name="Hibbett D."/>
            <person name="Martinez A.T."/>
            <person name="Grigoriev I.V."/>
        </authorList>
    </citation>
    <scope>NUCLEOTIDE SEQUENCE</scope>
    <source>
        <strain evidence="4">AH 44721</strain>
    </source>
</reference>
<dbReference type="OrthoDB" id="410044at2759"/>
<dbReference type="SMART" id="SM00360">
    <property type="entry name" value="RRM"/>
    <property type="match status" value="2"/>
</dbReference>
<dbReference type="Proteomes" id="UP000724874">
    <property type="component" value="Unassembled WGS sequence"/>
</dbReference>
<dbReference type="InterPro" id="IPR035979">
    <property type="entry name" value="RBD_domain_sf"/>
</dbReference>
<evidence type="ECO:0000256" key="2">
    <source>
        <dbReference type="SAM" id="MobiDB-lite"/>
    </source>
</evidence>
<keyword evidence="1" id="KW-0694">RNA-binding</keyword>
<dbReference type="CDD" id="cd00590">
    <property type="entry name" value="RRM_SF"/>
    <property type="match status" value="1"/>
</dbReference>
<accession>A0A9P5P365</accession>
<sequence length="811" mass="90705">MSLNNTSPSSFSGRPADDKLPHDASVFVGSLPSNIDQGDLTRMLVEHLSEHTQIKNIKVVRDSKGGVCAFVQCENAISANALIQILHSSARKPFLGRILRYEPARAFRSLIISYRTPTQFVTSSGTTMNIPTPVCGEMELDLPYAMRVWKQKNLRFHNILYNAEAIQSEENHKHTADVSVLDGILFLHPLKFDEETLHKLMSYFGPLEKFGSVECPKINDANTSLPIPSKAADIFSEPHRAPRSPSMDPSCWEIKWEHRDDCVSALMTLKRVPHLTVTWAHQPMPMPLGKVNRSNHHQNFIPPTWSFHSHRASSSYSSVPESLCILPTFKQSVEGDKDIDPLTEQIVGGETSKGDCAELTVKHNGGSSTLIAQDNEILPDNSNMPLRPQSAVRDHSGVMNLDARQETSIAHHTGSSERDSFSNFNRFPDSAQDLYIPQTPTLDSSTITPLSQGSHFPPTPTSPGAEILQGMSHKYLGVKETPMSFKSFRPNREIDPTTLFVGGLEMFGPGAWDEERVRTFFSRFGGLESVKLVRPLNRSTSNPSEFPQHNRIYEGRTIRVQLRDYPFTHEQCRLRAPARFNGGRTPRLERARKRCFFTPGPINSSSGKNYQSPPKRIRLKNIGNVLTKCLTIPGYPVYPRRPQQPHSTLTTPSGSEVGNPSTPSYIPYPTITSQGQLPPPHINSQAPRCTHWIYTKRAGTLIAVISLNGNIPVTPFTPTVRSKAPPSQHFSTAKHENRRPFHATPPAFHHRQAVDRRENHHSLSSVRQPRSFGGGHSNRSQMHPSQTHTNLRYQAVQSGIPGDWNGWNNTR</sequence>
<evidence type="ECO:0000259" key="3">
    <source>
        <dbReference type="PROSITE" id="PS50102"/>
    </source>
</evidence>
<feature type="compositionally biased region" description="Polar residues" evidence="2">
    <location>
        <begin position="777"/>
        <end position="787"/>
    </location>
</feature>
<dbReference type="EMBL" id="JADNYJ010000002">
    <property type="protein sequence ID" value="KAF8913080.1"/>
    <property type="molecule type" value="Genomic_DNA"/>
</dbReference>
<proteinExistence type="predicted"/>
<name>A0A9P5P365_GYMJU</name>
<organism evidence="4 5">
    <name type="scientific">Gymnopilus junonius</name>
    <name type="common">Spectacular rustgill mushroom</name>
    <name type="synonym">Gymnopilus spectabilis subsp. junonius</name>
    <dbReference type="NCBI Taxonomy" id="109634"/>
    <lineage>
        <taxon>Eukaryota</taxon>
        <taxon>Fungi</taxon>
        <taxon>Dikarya</taxon>
        <taxon>Basidiomycota</taxon>
        <taxon>Agaricomycotina</taxon>
        <taxon>Agaricomycetes</taxon>
        <taxon>Agaricomycetidae</taxon>
        <taxon>Agaricales</taxon>
        <taxon>Agaricineae</taxon>
        <taxon>Hymenogastraceae</taxon>
        <taxon>Gymnopilus</taxon>
    </lineage>
</organism>
<feature type="compositionally biased region" description="Polar residues" evidence="2">
    <location>
        <begin position="644"/>
        <end position="661"/>
    </location>
</feature>
<feature type="region of interest" description="Disordered" evidence="2">
    <location>
        <begin position="756"/>
        <end position="787"/>
    </location>
</feature>
<dbReference type="InterPro" id="IPR012677">
    <property type="entry name" value="Nucleotide-bd_a/b_plait_sf"/>
</dbReference>
<evidence type="ECO:0000313" key="4">
    <source>
        <dbReference type="EMBL" id="KAF8913080.1"/>
    </source>
</evidence>
<gene>
    <name evidence="4" type="ORF">CPB84DRAFT_1760296</name>
</gene>
<comment type="caution">
    <text evidence="4">The sequence shown here is derived from an EMBL/GenBank/DDBJ whole genome shotgun (WGS) entry which is preliminary data.</text>
</comment>
<feature type="region of interest" description="Disordered" evidence="2">
    <location>
        <begin position="637"/>
        <end position="661"/>
    </location>
</feature>
<dbReference type="GO" id="GO:0003723">
    <property type="term" value="F:RNA binding"/>
    <property type="evidence" value="ECO:0007669"/>
    <property type="project" value="UniProtKB-UniRule"/>
</dbReference>
<evidence type="ECO:0000313" key="5">
    <source>
        <dbReference type="Proteomes" id="UP000724874"/>
    </source>
</evidence>
<evidence type="ECO:0000256" key="1">
    <source>
        <dbReference type="PROSITE-ProRule" id="PRU00176"/>
    </source>
</evidence>
<feature type="domain" description="RRM" evidence="3">
    <location>
        <begin position="24"/>
        <end position="106"/>
    </location>
</feature>
<dbReference type="InterPro" id="IPR000504">
    <property type="entry name" value="RRM_dom"/>
</dbReference>
<dbReference type="Gene3D" id="3.30.70.330">
    <property type="match status" value="2"/>
</dbReference>
<dbReference type="AlphaFoldDB" id="A0A9P5P365"/>
<dbReference type="PROSITE" id="PS50102">
    <property type="entry name" value="RRM"/>
    <property type="match status" value="2"/>
</dbReference>
<dbReference type="SUPFAM" id="SSF54928">
    <property type="entry name" value="RNA-binding domain, RBD"/>
    <property type="match status" value="2"/>
</dbReference>
<keyword evidence="5" id="KW-1185">Reference proteome</keyword>
<feature type="compositionally biased region" description="Polar residues" evidence="2">
    <location>
        <begin position="438"/>
        <end position="454"/>
    </location>
</feature>
<feature type="region of interest" description="Disordered" evidence="2">
    <location>
        <begin position="718"/>
        <end position="741"/>
    </location>
</feature>
<feature type="domain" description="RRM" evidence="3">
    <location>
        <begin position="497"/>
        <end position="593"/>
    </location>
</feature>